<protein>
    <submittedName>
        <fullName evidence="2">TniQ family protein</fullName>
    </submittedName>
</protein>
<gene>
    <name evidence="2" type="ORF">HX845_10915</name>
</gene>
<name>A0A7Y8CCT6_9PSED</name>
<reference evidence="2 3" key="1">
    <citation type="submission" date="2020-04" db="EMBL/GenBank/DDBJ databases">
        <title>Molecular characterization of pseudomonads from Agaricus bisporus reveal novel blotch 2 pathogens in Western Europe.</title>
        <authorList>
            <person name="Taparia T."/>
            <person name="Krijger M."/>
            <person name="Haynes E."/>
            <person name="Elpinstone J.G."/>
            <person name="Noble R."/>
            <person name="Van Der Wolf J."/>
        </authorList>
    </citation>
    <scope>NUCLEOTIDE SEQUENCE [LARGE SCALE GENOMIC DNA]</scope>
    <source>
        <strain evidence="2 3">IPO3738</strain>
    </source>
</reference>
<dbReference type="Pfam" id="PF06527">
    <property type="entry name" value="TniQ"/>
    <property type="match status" value="1"/>
</dbReference>
<sequence>MSQKILFFPMSMPDETLQSRVTRYHLLSGNRTERETFKDLFGAEPFVIKIIPKRIEDLAEKLPGDKSDNLNELLACNTILPAYKPFLGISKINHDGNSTSLVSRLPRREVSFHSMAKICLSCAQSDLIEMGHSYWHRSHHIPGVTACWRHGETLLQACPTCTHPFYRKNKLLPMLTSSCVCGWRPLGSHSPSRVPEIEQKFAQFAKDLLHSDLPAVPSGVLAACYRRQAKKNGFARGNLMATTKMFESIQSKFGHDFLSRIDNAYASGKYHQWIRTTTVNDQLDMPITRHLIISLHLFGDVKTFKKRITEELILFTGTKSRKPYNKTPPNTTKALHRLKVNNVIEARTGATLDYLWKHAYQATLWLTANDKKWLLGVLSKKVNTASTEESKTNKLDNEYADIIKIGVNDLYKISKTQIRVNLGNMLALLPKRIAGVPQRNSLFPLVSEQLETNFESVWHFRLRRIISVLSEMHRLKLTPTITSLVQLSSLPNQAWNALISYFEWDVEKMVSEGIDVEKELAKANVTRQWEGPPGYQMSLGGRAYTKQKS</sequence>
<dbReference type="EMBL" id="JACAQE010000003">
    <property type="protein sequence ID" value="NWC14159.1"/>
    <property type="molecule type" value="Genomic_DNA"/>
</dbReference>
<evidence type="ECO:0000313" key="3">
    <source>
        <dbReference type="Proteomes" id="UP000517547"/>
    </source>
</evidence>
<dbReference type="RefSeq" id="WP_083875488.1">
    <property type="nucleotide sequence ID" value="NZ_JACAQE010000003.1"/>
</dbReference>
<dbReference type="Proteomes" id="UP000517547">
    <property type="component" value="Unassembled WGS sequence"/>
</dbReference>
<dbReference type="AlphaFoldDB" id="A0A7Y8CCT6"/>
<dbReference type="InterPro" id="IPR009492">
    <property type="entry name" value="TniQ"/>
</dbReference>
<comment type="caution">
    <text evidence="2">The sequence shown here is derived from an EMBL/GenBank/DDBJ whole genome shotgun (WGS) entry which is preliminary data.</text>
</comment>
<evidence type="ECO:0000259" key="1">
    <source>
        <dbReference type="Pfam" id="PF06527"/>
    </source>
</evidence>
<proteinExistence type="predicted"/>
<feature type="domain" description="TniQ" evidence="1">
    <location>
        <begin position="7"/>
        <end position="153"/>
    </location>
</feature>
<evidence type="ECO:0000313" key="2">
    <source>
        <dbReference type="EMBL" id="NWC14159.1"/>
    </source>
</evidence>
<organism evidence="2 3">
    <name type="scientific">Pseudomonas gingeri</name>
    <dbReference type="NCBI Taxonomy" id="117681"/>
    <lineage>
        <taxon>Bacteria</taxon>
        <taxon>Pseudomonadati</taxon>
        <taxon>Pseudomonadota</taxon>
        <taxon>Gammaproteobacteria</taxon>
        <taxon>Pseudomonadales</taxon>
        <taxon>Pseudomonadaceae</taxon>
        <taxon>Pseudomonas</taxon>
    </lineage>
</organism>
<accession>A0A7Y8CCT6</accession>